<evidence type="ECO:0000259" key="1">
    <source>
        <dbReference type="Pfam" id="PF18066"/>
    </source>
</evidence>
<organism evidence="2 3">
    <name type="scientific">Paenibacillus alvei</name>
    <name type="common">Bacillus alvei</name>
    <dbReference type="NCBI Taxonomy" id="44250"/>
    <lineage>
        <taxon>Bacteria</taxon>
        <taxon>Bacillati</taxon>
        <taxon>Bacillota</taxon>
        <taxon>Bacilli</taxon>
        <taxon>Bacillales</taxon>
        <taxon>Paenibacillaceae</taxon>
        <taxon>Paenibacillus</taxon>
    </lineage>
</organism>
<dbReference type="InterPro" id="IPR041270">
    <property type="entry name" value="Phage_ABA_S"/>
</dbReference>
<protein>
    <recommendedName>
        <fullName evidence="1">Phage ABA sandwich domain-containing protein</fullName>
    </recommendedName>
</protein>
<dbReference type="Gene3D" id="3.30.2120.10">
    <property type="entry name" value="Bacillus phage protein-like"/>
    <property type="match status" value="1"/>
</dbReference>
<reference evidence="3" key="1">
    <citation type="submission" date="2018-08" db="EMBL/GenBank/DDBJ databases">
        <authorList>
            <person name="Chevrot R."/>
        </authorList>
    </citation>
    <scope>NUCLEOTIDE SEQUENCE [LARGE SCALE GENOMIC DNA]</scope>
</reference>
<feature type="domain" description="Phage ABA sandwich" evidence="1">
    <location>
        <begin position="20"/>
        <end position="104"/>
    </location>
</feature>
<dbReference type="Proteomes" id="UP000304148">
    <property type="component" value="Chromosome"/>
</dbReference>
<proteinExistence type="predicted"/>
<gene>
    <name evidence="2" type="ORF">PBLR_13058</name>
</gene>
<name>A0A383REE9_PAEAL</name>
<accession>A0A383REE9</accession>
<dbReference type="InterPro" id="IPR028985">
    <property type="entry name" value="Bacillus_phage_prot-like"/>
</dbReference>
<dbReference type="EMBL" id="LS992241">
    <property type="protein sequence ID" value="SYX84636.1"/>
    <property type="molecule type" value="Genomic_DNA"/>
</dbReference>
<dbReference type="Pfam" id="PF18066">
    <property type="entry name" value="Phage_ABA_S"/>
    <property type="match status" value="1"/>
</dbReference>
<evidence type="ECO:0000313" key="2">
    <source>
        <dbReference type="EMBL" id="SYX84636.1"/>
    </source>
</evidence>
<evidence type="ECO:0000313" key="3">
    <source>
        <dbReference type="Proteomes" id="UP000304148"/>
    </source>
</evidence>
<dbReference type="AlphaFoldDB" id="A0A383REE9"/>
<dbReference type="RefSeq" id="WP_138186507.1">
    <property type="nucleotide sequence ID" value="NZ_LS992241.1"/>
</dbReference>
<sequence length="115" mass="12378">MTYTREQILSMPVGRGLDAIAANISGYVSLTTQLNHDGTFGTLPRYSEDISAAWELVKDLSRKYGVEVYEDGGASSECKLYQRGQTNIHVISATTPEAITKAAILAMMESGGTGE</sequence>